<dbReference type="InterPro" id="IPR003959">
    <property type="entry name" value="ATPase_AAA_core"/>
</dbReference>
<evidence type="ECO:0000256" key="1">
    <source>
        <dbReference type="SAM" id="Coils"/>
    </source>
</evidence>
<dbReference type="SUPFAM" id="SSF52540">
    <property type="entry name" value="P-loop containing nucleoside triphosphate hydrolases"/>
    <property type="match status" value="1"/>
</dbReference>
<feature type="region of interest" description="Disordered" evidence="2">
    <location>
        <begin position="518"/>
        <end position="542"/>
    </location>
</feature>
<dbReference type="VEuPathDB" id="VectorBase:MDOA013638"/>
<dbReference type="GeneID" id="101892652"/>
<dbReference type="RefSeq" id="XP_005177464.1">
    <property type="nucleotide sequence ID" value="XM_005177407.2"/>
</dbReference>
<evidence type="ECO:0000313" key="4">
    <source>
        <dbReference type="EnsemblMetazoa" id="MDOA013638-PA"/>
    </source>
</evidence>
<keyword evidence="5" id="KW-1185">Reference proteome</keyword>
<dbReference type="AlphaFoldDB" id="A0A1I8NBX4"/>
<dbReference type="InterPro" id="IPR027417">
    <property type="entry name" value="P-loop_NTPase"/>
</dbReference>
<reference evidence="4" key="1">
    <citation type="submission" date="2020-05" db="UniProtKB">
        <authorList>
            <consortium name="EnsemblMetazoa"/>
        </authorList>
    </citation>
    <scope>IDENTIFICATION</scope>
    <source>
        <strain evidence="4">Aabys</strain>
    </source>
</reference>
<organism evidence="4">
    <name type="scientific">Musca domestica</name>
    <name type="common">House fly</name>
    <dbReference type="NCBI Taxonomy" id="7370"/>
    <lineage>
        <taxon>Eukaryota</taxon>
        <taxon>Metazoa</taxon>
        <taxon>Ecdysozoa</taxon>
        <taxon>Arthropoda</taxon>
        <taxon>Hexapoda</taxon>
        <taxon>Insecta</taxon>
        <taxon>Pterygota</taxon>
        <taxon>Neoptera</taxon>
        <taxon>Endopterygota</taxon>
        <taxon>Diptera</taxon>
        <taxon>Brachycera</taxon>
        <taxon>Muscomorpha</taxon>
        <taxon>Muscoidea</taxon>
        <taxon>Muscidae</taxon>
        <taxon>Musca</taxon>
    </lineage>
</organism>
<reference evidence="6" key="2">
    <citation type="submission" date="2025-04" db="UniProtKB">
        <authorList>
            <consortium name="RefSeq"/>
        </authorList>
    </citation>
    <scope>IDENTIFICATION</scope>
    <source>
        <strain evidence="6">Aabys</strain>
    </source>
</reference>
<accession>A0A1I8NBX4</accession>
<proteinExistence type="predicted"/>
<gene>
    <name evidence="4" type="primary">101892652</name>
    <name evidence="6" type="synonym">LOC101892652</name>
</gene>
<evidence type="ECO:0000313" key="6">
    <source>
        <dbReference type="RefSeq" id="XP_005177464.1"/>
    </source>
</evidence>
<evidence type="ECO:0000313" key="5">
    <source>
        <dbReference type="Proteomes" id="UP001652621"/>
    </source>
</evidence>
<dbReference type="GO" id="GO:0005524">
    <property type="term" value="F:ATP binding"/>
    <property type="evidence" value="ECO:0007669"/>
    <property type="project" value="InterPro"/>
</dbReference>
<dbReference type="VEuPathDB" id="VectorBase:MDOMA2_000589"/>
<feature type="domain" description="ATPase AAA-type core" evidence="3">
    <location>
        <begin position="623"/>
        <end position="752"/>
    </location>
</feature>
<feature type="coiled-coil region" evidence="1">
    <location>
        <begin position="397"/>
        <end position="434"/>
    </location>
</feature>
<name>A0A1I8NBX4_MUSDO</name>
<keyword evidence="1" id="KW-0175">Coiled coil</keyword>
<evidence type="ECO:0000256" key="2">
    <source>
        <dbReference type="SAM" id="MobiDB-lite"/>
    </source>
</evidence>
<feature type="compositionally biased region" description="Basic and acidic residues" evidence="2">
    <location>
        <begin position="518"/>
        <end position="535"/>
    </location>
</feature>
<dbReference type="Proteomes" id="UP001652621">
    <property type="component" value="Unplaced"/>
</dbReference>
<dbReference type="eggNOG" id="KOG0740">
    <property type="taxonomic scope" value="Eukaryota"/>
</dbReference>
<dbReference type="PANTHER" id="PTHR14690:SF9">
    <property type="entry name" value="GH08353P"/>
    <property type="match status" value="1"/>
</dbReference>
<dbReference type="PANTHER" id="PTHR14690">
    <property type="entry name" value="IQ MOTIF CONTAINING WITH AAA DOMAIN 1"/>
    <property type="match status" value="1"/>
</dbReference>
<dbReference type="KEGG" id="mde:101892652"/>
<dbReference type="OrthoDB" id="6616786at2759"/>
<dbReference type="Pfam" id="PF00004">
    <property type="entry name" value="AAA"/>
    <property type="match status" value="1"/>
</dbReference>
<dbReference type="STRING" id="7370.A0A1I8NBX4"/>
<protein>
    <submittedName>
        <fullName evidence="6">IQ and AAA domain-containing protein 1-like</fullName>
    </submittedName>
</protein>
<sequence length="867" mass="101968">MSFDFNYKIWVATKRNIGHLIKLQNVLKKREPIDDPRISFQILSELYIFYGELVDKLTYLHRKTFQVQKRDVIKELVGPAIQTLKMLKSELCSIELSEYVYMDQILIPRKITPYNLCIWRSPDFLYTRPLAYQNFLYDNSLCMDDLEKEGRLNEEKANVVKCVTLLQAHERARSSRVYRAAIMFDKSNLKVRFDKRVTYKFTYKPGQTLSIPVKRTKFNVSIVKANISCQDILKDRANQVRNCYEGDKVGMTEERQKAAVCIQNAWRVYKAKKLAKKHSLCQKRLYGMIGSKHLHAPHERTQSILDLYRDDSKKKMLDSKFEKLITDERTRLLQERAPNIMEDISDHIRAWFKEFYDKAGDFHPYPEFAKNGTVLVLLDETMNLEEFREFQNSQTMSKEEKKAKADKEKQKKLIEKEKIKKKKLKEAKRRKKLKDAGVYDIAYQLSSSKDIEKIEEAIRRYSVEWRTVDEYLNKNSEAISEWVTENELSKIHKELRTLVDSYMRLEYELLKKARCTDNKEKYKPPKEKKTKPPAERKKRKKLDITEHRTIESLYEELREKRIIGEHMGRSFSDFIGEYNFVADDTRDDNNAITTGPEHADMKAVIQDCLLGYGDFVVDKPKSICIIGPANCGKQLLCNVIASELDAVLLDLSPEKTFQFADSVNYFVQIVMKVAKEFQPSILFINDVHRLFWKKIPKDQIEKRPTLLQRVITKKVLKTIKKNDKIMLLGTSDAPWEAKPKFKKIFQKIILVPKSGYGTIYLLWMNMLSQLIGEDAYEDYIITALTKVFRSYNTGEIVGNSQNTLNLKRRMKLQRNGLDPMEFMHHFMLRNEPLFPPPDKIVAKFEKWYNKISPYTKLKALKKSPKKK</sequence>
<dbReference type="Gene3D" id="3.40.50.300">
    <property type="entry name" value="P-loop containing nucleotide triphosphate hydrolases"/>
    <property type="match status" value="1"/>
</dbReference>
<dbReference type="InterPro" id="IPR052267">
    <property type="entry name" value="N-DRC_Component"/>
</dbReference>
<dbReference type="PROSITE" id="PS50096">
    <property type="entry name" value="IQ"/>
    <property type="match status" value="1"/>
</dbReference>
<evidence type="ECO:0000259" key="3">
    <source>
        <dbReference type="Pfam" id="PF00004"/>
    </source>
</evidence>
<dbReference type="GO" id="GO:0016887">
    <property type="term" value="F:ATP hydrolysis activity"/>
    <property type="evidence" value="ECO:0007669"/>
    <property type="project" value="InterPro"/>
</dbReference>
<dbReference type="EnsemblMetazoa" id="MDOA013638-RA">
    <property type="protein sequence ID" value="MDOA013638-PA"/>
    <property type="gene ID" value="MDOA013638"/>
</dbReference>